<protein>
    <submittedName>
        <fullName evidence="1">Uncharacterized protein</fullName>
    </submittedName>
</protein>
<organism evidence="1 2">
    <name type="scientific">Bifidobacterium imperatoris</name>
    <dbReference type="NCBI Taxonomy" id="2020965"/>
    <lineage>
        <taxon>Bacteria</taxon>
        <taxon>Bacillati</taxon>
        <taxon>Actinomycetota</taxon>
        <taxon>Actinomycetes</taxon>
        <taxon>Bifidobacteriales</taxon>
        <taxon>Bifidobacteriaceae</taxon>
        <taxon>Bifidobacterium</taxon>
    </lineage>
</organism>
<reference evidence="1 2" key="1">
    <citation type="submission" date="2021-03" db="EMBL/GenBank/DDBJ databases">
        <title>Genome sequencing of Bifidobacterium imperatoris JCM 32708.</title>
        <authorList>
            <person name="Kim J."/>
        </authorList>
    </citation>
    <scope>NUCLEOTIDE SEQUENCE [LARGE SCALE GENOMIC DNA]</scope>
    <source>
        <strain evidence="1 2">JCM 32708</strain>
    </source>
</reference>
<name>A0ABX7S4S1_9BIFI</name>
<gene>
    <name evidence="1" type="ORF">BLI708_05060</name>
</gene>
<proteinExistence type="predicted"/>
<dbReference type="EMBL" id="CP071591">
    <property type="protein sequence ID" value="QSY58631.1"/>
    <property type="molecule type" value="Genomic_DNA"/>
</dbReference>
<accession>A0ABX7S4S1</accession>
<dbReference type="RefSeq" id="WP_133124976.1">
    <property type="nucleotide sequence ID" value="NZ_CP071591.1"/>
</dbReference>
<dbReference type="Pfam" id="PF17318">
    <property type="entry name" value="DUF5361"/>
    <property type="match status" value="1"/>
</dbReference>
<keyword evidence="2" id="KW-1185">Reference proteome</keyword>
<evidence type="ECO:0000313" key="2">
    <source>
        <dbReference type="Proteomes" id="UP000663067"/>
    </source>
</evidence>
<sequence>MMEAAPDALRADLQRFYGLDMDEIGHTVRVRRAADLAANLPEDALTWGRIDERATWGTAKHLLATIADNTGFLAWTKTKAAKQGEWRGAIERPGFPRTANVQKLDPDNMLRILRMPRT</sequence>
<dbReference type="Proteomes" id="UP000663067">
    <property type="component" value="Chromosome"/>
</dbReference>
<dbReference type="InterPro" id="IPR035286">
    <property type="entry name" value="DUF5361"/>
</dbReference>
<evidence type="ECO:0000313" key="1">
    <source>
        <dbReference type="EMBL" id="QSY58631.1"/>
    </source>
</evidence>